<proteinExistence type="predicted"/>
<evidence type="ECO:0008006" key="9">
    <source>
        <dbReference type="Google" id="ProtNLM"/>
    </source>
</evidence>
<keyword evidence="8" id="KW-1185">Reference proteome</keyword>
<feature type="transmembrane region" description="Helical" evidence="6">
    <location>
        <begin position="158"/>
        <end position="180"/>
    </location>
</feature>
<dbReference type="Proteomes" id="UP000320776">
    <property type="component" value="Chromosome"/>
</dbReference>
<dbReference type="GO" id="GO:0016020">
    <property type="term" value="C:membrane"/>
    <property type="evidence" value="ECO:0007669"/>
    <property type="project" value="UniProtKB-SubCell"/>
</dbReference>
<feature type="transmembrane region" description="Helical" evidence="6">
    <location>
        <begin position="433"/>
        <end position="457"/>
    </location>
</feature>
<feature type="transmembrane region" description="Helical" evidence="6">
    <location>
        <begin position="407"/>
        <end position="427"/>
    </location>
</feature>
<reference evidence="7 8" key="1">
    <citation type="submission" date="2019-02" db="EMBL/GenBank/DDBJ databases">
        <title>Closed genome of Sporomusa termitida DSM 4440.</title>
        <authorList>
            <person name="Poehlein A."/>
            <person name="Daniel R."/>
        </authorList>
    </citation>
    <scope>NUCLEOTIDE SEQUENCE [LARGE SCALE GENOMIC DNA]</scope>
    <source>
        <strain evidence="7 8">DSM 4440</strain>
    </source>
</reference>
<evidence type="ECO:0000256" key="4">
    <source>
        <dbReference type="ARBA" id="ARBA00023136"/>
    </source>
</evidence>
<protein>
    <recommendedName>
        <fullName evidence="9">Natural resistance-associated macrophage protein</fullName>
    </recommendedName>
</protein>
<dbReference type="Pfam" id="PF01566">
    <property type="entry name" value="Nramp"/>
    <property type="match status" value="1"/>
</dbReference>
<keyword evidence="3 6" id="KW-1133">Transmembrane helix</keyword>
<name>A0A517DNM4_9FIRM</name>
<dbReference type="EMBL" id="CP036259">
    <property type="protein sequence ID" value="QDR78897.1"/>
    <property type="molecule type" value="Genomic_DNA"/>
</dbReference>
<feature type="transmembrane region" description="Helical" evidence="6">
    <location>
        <begin position="365"/>
        <end position="386"/>
    </location>
</feature>
<feature type="transmembrane region" description="Helical" evidence="6">
    <location>
        <begin position="122"/>
        <end position="146"/>
    </location>
</feature>
<evidence type="ECO:0000256" key="2">
    <source>
        <dbReference type="ARBA" id="ARBA00022692"/>
    </source>
</evidence>
<dbReference type="KEGG" id="sted:SPTER_01470"/>
<keyword evidence="2 6" id="KW-0812">Transmembrane</keyword>
<comment type="subcellular location">
    <subcellularLocation>
        <location evidence="1">Membrane</location>
        <topology evidence="1">Multi-pass membrane protein</topology>
    </subcellularLocation>
</comment>
<feature type="transmembrane region" description="Helical" evidence="6">
    <location>
        <begin position="40"/>
        <end position="60"/>
    </location>
</feature>
<gene>
    <name evidence="7" type="ORF">SPTER_01470</name>
</gene>
<evidence type="ECO:0000256" key="5">
    <source>
        <dbReference type="SAM" id="MobiDB-lite"/>
    </source>
</evidence>
<keyword evidence="4 6" id="KW-0472">Membrane</keyword>
<feature type="transmembrane region" description="Helical" evidence="6">
    <location>
        <begin position="72"/>
        <end position="93"/>
    </location>
</feature>
<organism evidence="7 8">
    <name type="scientific">Sporomusa termitida</name>
    <dbReference type="NCBI Taxonomy" id="2377"/>
    <lineage>
        <taxon>Bacteria</taxon>
        <taxon>Bacillati</taxon>
        <taxon>Bacillota</taxon>
        <taxon>Negativicutes</taxon>
        <taxon>Selenomonadales</taxon>
        <taxon>Sporomusaceae</taxon>
        <taxon>Sporomusa</taxon>
    </lineage>
</organism>
<evidence type="ECO:0000256" key="6">
    <source>
        <dbReference type="SAM" id="Phobius"/>
    </source>
</evidence>
<dbReference type="InterPro" id="IPR001046">
    <property type="entry name" value="NRAMP_fam"/>
</dbReference>
<feature type="transmembrane region" description="Helical" evidence="6">
    <location>
        <begin position="469"/>
        <end position="492"/>
    </location>
</feature>
<evidence type="ECO:0000256" key="3">
    <source>
        <dbReference type="ARBA" id="ARBA00022989"/>
    </source>
</evidence>
<dbReference type="RefSeq" id="WP_144348609.1">
    <property type="nucleotide sequence ID" value="NZ_CP036259.1"/>
</dbReference>
<dbReference type="GO" id="GO:0046873">
    <property type="term" value="F:metal ion transmembrane transporter activity"/>
    <property type="evidence" value="ECO:0007669"/>
    <property type="project" value="InterPro"/>
</dbReference>
<evidence type="ECO:0000256" key="1">
    <source>
        <dbReference type="ARBA" id="ARBA00004141"/>
    </source>
</evidence>
<accession>A0A517DNM4</accession>
<evidence type="ECO:0000313" key="8">
    <source>
        <dbReference type="Proteomes" id="UP000320776"/>
    </source>
</evidence>
<feature type="transmembrane region" description="Helical" evidence="6">
    <location>
        <begin position="186"/>
        <end position="205"/>
    </location>
</feature>
<dbReference type="OrthoDB" id="9787548at2"/>
<evidence type="ECO:0000313" key="7">
    <source>
        <dbReference type="EMBL" id="QDR78897.1"/>
    </source>
</evidence>
<feature type="region of interest" description="Disordered" evidence="5">
    <location>
        <begin position="1"/>
        <end position="20"/>
    </location>
</feature>
<dbReference type="NCBIfam" id="NF037982">
    <property type="entry name" value="Nramp_1"/>
    <property type="match status" value="1"/>
</dbReference>
<feature type="transmembrane region" description="Helical" evidence="6">
    <location>
        <begin position="314"/>
        <end position="336"/>
    </location>
</feature>
<sequence>MPDTKIVINPRPANPVTPASANDPKEALFSYPEPDKKLLLGWRGLLGFLGPGIILASATVGSGEVFFAPRGAAIFGYSILWCLLLGALSKGFMSYTGTRYIVLTSEHPITRWGRIFPGPKNWFPILLGVLAVLSMPSWVGGVANLLANMMMYLTNGALSVPIWATIYIVGTLAIVASGTYQHVETTQTYIVIAKVITSFVALFAVNPDWGQLLLGLIPNMPTYEPWIATKYPEIASRSIGMEMVAYVGAIGGGTYDYIGYVGLYRNKGWGAMGLPNQKEIEEKLHIIEGQFPLPTSKGEIAKAKTWLKAAQIDTIVSFGTLLLITVVFTALGSAVLHTQQLIPSGMKLLEHQSAFLTVIHPGLVYLYWLAVWCALWGVLSSIYELYPSTVYEAFRPASSWVREKGKTGVAKYVWIYMSLGGLAYNWAGFNVVTIVMVGSILGGALSCGLWCLAQIYAERKVLPPEYRMSSWVVVCVALSGIFLIAMAVFSVLDQFKLV</sequence>
<dbReference type="AlphaFoldDB" id="A0A517DNM4"/>